<keyword evidence="3" id="KW-1185">Reference proteome</keyword>
<organism evidence="2 3">
    <name type="scientific">Anthostomella pinea</name>
    <dbReference type="NCBI Taxonomy" id="933095"/>
    <lineage>
        <taxon>Eukaryota</taxon>
        <taxon>Fungi</taxon>
        <taxon>Dikarya</taxon>
        <taxon>Ascomycota</taxon>
        <taxon>Pezizomycotina</taxon>
        <taxon>Sordariomycetes</taxon>
        <taxon>Xylariomycetidae</taxon>
        <taxon>Xylariales</taxon>
        <taxon>Xylariaceae</taxon>
        <taxon>Anthostomella</taxon>
    </lineage>
</organism>
<feature type="compositionally biased region" description="Low complexity" evidence="1">
    <location>
        <begin position="64"/>
        <end position="75"/>
    </location>
</feature>
<name>A0AAI8VW05_9PEZI</name>
<dbReference type="Proteomes" id="UP001295740">
    <property type="component" value="Unassembled WGS sequence"/>
</dbReference>
<evidence type="ECO:0000256" key="1">
    <source>
        <dbReference type="SAM" id="MobiDB-lite"/>
    </source>
</evidence>
<evidence type="ECO:0000313" key="2">
    <source>
        <dbReference type="EMBL" id="CAJ2512099.1"/>
    </source>
</evidence>
<feature type="region of interest" description="Disordered" evidence="1">
    <location>
        <begin position="51"/>
        <end position="75"/>
    </location>
</feature>
<dbReference type="AlphaFoldDB" id="A0AAI8VW05"/>
<reference evidence="2" key="1">
    <citation type="submission" date="2023-10" db="EMBL/GenBank/DDBJ databases">
        <authorList>
            <person name="Hackl T."/>
        </authorList>
    </citation>
    <scope>NUCLEOTIDE SEQUENCE</scope>
</reference>
<sequence length="75" mass="8331">MSRISQPLKKPSAHRTQSEMLKDYLASGPNVTERLVHSDILPQRTMEERLRQKADDVADLVKQSRGASGGSLRSA</sequence>
<dbReference type="EMBL" id="CAUWAG010000018">
    <property type="protein sequence ID" value="CAJ2512099.1"/>
    <property type="molecule type" value="Genomic_DNA"/>
</dbReference>
<evidence type="ECO:0000313" key="3">
    <source>
        <dbReference type="Proteomes" id="UP001295740"/>
    </source>
</evidence>
<gene>
    <name evidence="2" type="ORF">KHLLAP_LOCUS12567</name>
</gene>
<accession>A0AAI8VW05</accession>
<protein>
    <submittedName>
        <fullName evidence="2">Uu.00g077240.m01.CDS01</fullName>
    </submittedName>
</protein>
<proteinExistence type="predicted"/>
<comment type="caution">
    <text evidence="2">The sequence shown here is derived from an EMBL/GenBank/DDBJ whole genome shotgun (WGS) entry which is preliminary data.</text>
</comment>